<gene>
    <name evidence="1" type="ORF">SE18_04510</name>
</gene>
<organism evidence="1 2">
    <name type="scientific">Herpetosiphon geysericola</name>
    <dbReference type="NCBI Taxonomy" id="70996"/>
    <lineage>
        <taxon>Bacteria</taxon>
        <taxon>Bacillati</taxon>
        <taxon>Chloroflexota</taxon>
        <taxon>Chloroflexia</taxon>
        <taxon>Herpetosiphonales</taxon>
        <taxon>Herpetosiphonaceae</taxon>
        <taxon>Herpetosiphon</taxon>
    </lineage>
</organism>
<protein>
    <submittedName>
        <fullName evidence="1">Uncharacterized protein</fullName>
    </submittedName>
</protein>
<reference evidence="1 2" key="1">
    <citation type="submission" date="2015-07" db="EMBL/GenBank/DDBJ databases">
        <title>Whole genome sequence of Herpetosiphon geysericola DSM 7119.</title>
        <authorList>
            <person name="Hemp J."/>
            <person name="Ward L.M."/>
            <person name="Pace L.A."/>
            <person name="Fischer W.W."/>
        </authorList>
    </citation>
    <scope>NUCLEOTIDE SEQUENCE [LARGE SCALE GENOMIC DNA]</scope>
    <source>
        <strain evidence="1 2">DSM 7119</strain>
    </source>
</reference>
<dbReference type="OrthoDB" id="9816669at2"/>
<dbReference type="STRING" id="70996.SE18_04510"/>
<accession>A0A0P6YCF7</accession>
<keyword evidence="2" id="KW-1185">Reference proteome</keyword>
<dbReference type="AlphaFoldDB" id="A0A0P6YCF7"/>
<name>A0A0P6YCF7_9CHLR</name>
<comment type="caution">
    <text evidence="1">The sequence shown here is derived from an EMBL/GenBank/DDBJ whole genome shotgun (WGS) entry which is preliminary data.</text>
</comment>
<dbReference type="RefSeq" id="WP_054533222.1">
    <property type="nucleotide sequence ID" value="NZ_LGKP01000008.1"/>
</dbReference>
<sequence length="676" mass="72999">MSTPHAQVYFNRYNLFNTTPNPAPSGNTDWYTNQPSLQLSNPHLVQRVPSQLALLSNWALPAANLLGLQDLNWAFCVYDLQQQLVANANSDDLPNYPTAYAQVQASYTTTQTTNATKVCLFNVLVAIEWVPSAGELNQLQWAFRRASDFLFDVSNGTMAFGQVVFGGVDKMRAADIQILASNRYHPRSWREGLYTDSKHMPIRLGRGMWERQGSFSIPWHEPEGYRVIVHEWMHYAIGLRDQYINSNNAEHPDLALPSFNPTAESIMAHLVGSSEVMRIEGGDDVWQPFRAQTGAGLPYSAMATAPFDQPRIGPERLPLPLPVFQHGFGSNPVAEVATITINDTPIANLNRGWVYLLRGSLNAPTTIIPQGSLDSRVHSQGFKLLGANADDYVLVIGDRANGTTAVYVAQLEGNPPELNWIECTPSQFPLVAVMPYGSVVQGSYSVKVVTQAGLIPTAIYVAAAGEQNAYAVDSNGVVNNLPSLDGTAFLVFEGQTGIQLAVVAYSEGGNPPSHNPTAPIPLTAGSSEGNLMVFFNQAAESRASELNHLRVITTTMYGSCSSFPNTTGSAQSRGYIFALASNAALPSDVGASVPLKPTLVLNYDNAALLSLGTTNGIAGVLKVYSANGTTPQAEASKHFVDRGYVALALNATSASGLFASTPAPEFFRLYGQQFSI</sequence>
<dbReference type="EMBL" id="LGKP01000008">
    <property type="protein sequence ID" value="KPL91021.1"/>
    <property type="molecule type" value="Genomic_DNA"/>
</dbReference>
<dbReference type="Proteomes" id="UP000050277">
    <property type="component" value="Unassembled WGS sequence"/>
</dbReference>
<evidence type="ECO:0000313" key="1">
    <source>
        <dbReference type="EMBL" id="KPL91021.1"/>
    </source>
</evidence>
<proteinExistence type="predicted"/>
<evidence type="ECO:0000313" key="2">
    <source>
        <dbReference type="Proteomes" id="UP000050277"/>
    </source>
</evidence>